<keyword evidence="12" id="KW-1185">Reference proteome</keyword>
<keyword evidence="3 10" id="KW-0808">Transferase</keyword>
<dbReference type="HAMAP" id="MF_01043">
    <property type="entry name" value="PlsY"/>
    <property type="match status" value="1"/>
</dbReference>
<comment type="catalytic activity">
    <reaction evidence="10">
        <text>an acyl phosphate + sn-glycerol 3-phosphate = a 1-acyl-sn-glycero-3-phosphate + phosphate</text>
        <dbReference type="Rhea" id="RHEA:34075"/>
        <dbReference type="ChEBI" id="CHEBI:43474"/>
        <dbReference type="ChEBI" id="CHEBI:57597"/>
        <dbReference type="ChEBI" id="CHEBI:57970"/>
        <dbReference type="ChEBI" id="CHEBI:59918"/>
        <dbReference type="EC" id="2.3.1.275"/>
    </reaction>
</comment>
<keyword evidence="6 10" id="KW-0443">Lipid metabolism</keyword>
<proteinExistence type="inferred from homology"/>
<dbReference type="GO" id="GO:0008654">
    <property type="term" value="P:phospholipid biosynthetic process"/>
    <property type="evidence" value="ECO:0007669"/>
    <property type="project" value="UniProtKB-UniRule"/>
</dbReference>
<dbReference type="PANTHER" id="PTHR30309">
    <property type="entry name" value="INNER MEMBRANE PROTEIN YGIH"/>
    <property type="match status" value="1"/>
</dbReference>
<evidence type="ECO:0000256" key="5">
    <source>
        <dbReference type="ARBA" id="ARBA00022989"/>
    </source>
</evidence>
<dbReference type="STRING" id="37692.ATP_00173"/>
<keyword evidence="2 10" id="KW-0444">Lipid biosynthesis</keyword>
<gene>
    <name evidence="10 11" type="primary">plsY</name>
    <name evidence="11" type="ordered locus">ATP_00173</name>
</gene>
<sequence>MVILLYNVSLLSIKIFCIAISFYFVGSFPTGLVIGKLFKKKDLRFLGSKNIGTSNAARILGFQYGLITCFFDFFKGFLAVFFFKDNNNVFHDYRIIFGLCSILGHIYPFFTNFKGGKAVATTVGMFCGLEPMYGLLGMLFFIVIFLISGYSSLSSILTIFLIYIILLFQGSVNKLELITIFFINLIILFKHKKNILNLINKNEYKFSFKKK</sequence>
<comment type="subcellular location">
    <subcellularLocation>
        <location evidence="10">Cell membrane</location>
        <topology evidence="10">Multi-pass membrane protein</topology>
    </subcellularLocation>
</comment>
<feature type="transmembrane region" description="Helical" evidence="10">
    <location>
        <begin position="12"/>
        <end position="38"/>
    </location>
</feature>
<dbReference type="Pfam" id="PF02660">
    <property type="entry name" value="G3P_acyltransf"/>
    <property type="match status" value="1"/>
</dbReference>
<comment type="subunit">
    <text evidence="10">Probably interacts with PlsX.</text>
</comment>
<evidence type="ECO:0000256" key="10">
    <source>
        <dbReference type="HAMAP-Rule" id="MF_01043"/>
    </source>
</evidence>
<keyword evidence="11" id="KW-0012">Acyltransferase</keyword>
<comment type="pathway">
    <text evidence="10">Lipid metabolism; phospholipid metabolism.</text>
</comment>
<dbReference type="Proteomes" id="UP000002020">
    <property type="component" value="Chromosome"/>
</dbReference>
<dbReference type="UniPathway" id="UPA00085"/>
<evidence type="ECO:0000256" key="9">
    <source>
        <dbReference type="ARBA" id="ARBA00023264"/>
    </source>
</evidence>
<keyword evidence="8 10" id="KW-0594">Phospholipid biosynthesis</keyword>
<dbReference type="GO" id="GO:0005886">
    <property type="term" value="C:plasma membrane"/>
    <property type="evidence" value="ECO:0007669"/>
    <property type="project" value="UniProtKB-SubCell"/>
</dbReference>
<comment type="function">
    <text evidence="10">Catalyzes the transfer of an acyl group from acyl-phosphate (acyl-PO(4)) to glycerol-3-phosphate (G3P) to form lysophosphatidic acid (LPA). This enzyme utilizes acyl-phosphate as fatty acyl donor, but not acyl-CoA or acyl-ACP.</text>
</comment>
<evidence type="ECO:0000256" key="3">
    <source>
        <dbReference type="ARBA" id="ARBA00022679"/>
    </source>
</evidence>
<evidence type="ECO:0000256" key="2">
    <source>
        <dbReference type="ARBA" id="ARBA00022516"/>
    </source>
</evidence>
<name>B3R0J6_PHYMT</name>
<comment type="similarity">
    <text evidence="10">Belongs to the PlsY family.</text>
</comment>
<keyword evidence="7 10" id="KW-0472">Membrane</keyword>
<evidence type="ECO:0000256" key="1">
    <source>
        <dbReference type="ARBA" id="ARBA00022475"/>
    </source>
</evidence>
<dbReference type="KEGG" id="pml:ATP_00173"/>
<dbReference type="HOGENOM" id="CLU_081254_4_0_14"/>
<dbReference type="NCBIfam" id="TIGR00023">
    <property type="entry name" value="glycerol-3-phosphate 1-O-acyltransferase PlsY"/>
    <property type="match status" value="1"/>
</dbReference>
<feature type="transmembrane region" description="Helical" evidence="10">
    <location>
        <begin position="59"/>
        <end position="83"/>
    </location>
</feature>
<dbReference type="SMART" id="SM01207">
    <property type="entry name" value="G3P_acyltransf"/>
    <property type="match status" value="1"/>
</dbReference>
<feature type="transmembrane region" description="Helical" evidence="10">
    <location>
        <begin position="172"/>
        <end position="189"/>
    </location>
</feature>
<keyword evidence="5 10" id="KW-1133">Transmembrane helix</keyword>
<dbReference type="PANTHER" id="PTHR30309:SF0">
    <property type="entry name" value="GLYCEROL-3-PHOSPHATE ACYLTRANSFERASE-RELATED"/>
    <property type="match status" value="1"/>
</dbReference>
<dbReference type="InterPro" id="IPR003811">
    <property type="entry name" value="G3P_acylTferase_PlsY"/>
</dbReference>
<feature type="transmembrane region" description="Helical" evidence="10">
    <location>
        <begin position="133"/>
        <end position="166"/>
    </location>
</feature>
<protein>
    <recommendedName>
        <fullName evidence="10">Glycerol-3-phosphate acyltransferase</fullName>
    </recommendedName>
    <alternativeName>
        <fullName evidence="10">Acyl-PO4 G3P acyltransferase</fullName>
    </alternativeName>
    <alternativeName>
        <fullName evidence="10">Acyl-phosphate--glycerol-3-phosphate acyltransferase</fullName>
    </alternativeName>
    <alternativeName>
        <fullName evidence="10">G3P acyltransferase</fullName>
        <shortName evidence="10">GPAT</shortName>
        <ecNumber evidence="10">2.3.1.275</ecNumber>
    </alternativeName>
    <alternativeName>
        <fullName evidence="10">Lysophosphatidic acid synthase</fullName>
        <shortName evidence="10">LPA synthase</shortName>
    </alternativeName>
</protein>
<reference evidence="11 12" key="1">
    <citation type="journal article" date="2008" name="BMC Genomics">
        <title>The linear chromosome of the plant-pathogenic mycoplasma 'Candidatus Phytoplasma mali'.</title>
        <authorList>
            <person name="Kube M."/>
            <person name="Schneider B."/>
            <person name="Kuhl H."/>
            <person name="Dandekar T."/>
            <person name="Heitmann K."/>
            <person name="Migdoll A.M."/>
            <person name="Reinhardt R."/>
            <person name="Seemueller E."/>
        </authorList>
    </citation>
    <scope>NUCLEOTIDE SEQUENCE [LARGE SCALE GENOMIC DNA]</scope>
    <source>
        <strain evidence="11 12">AT</strain>
    </source>
</reference>
<evidence type="ECO:0000313" key="12">
    <source>
        <dbReference type="Proteomes" id="UP000002020"/>
    </source>
</evidence>
<evidence type="ECO:0000256" key="6">
    <source>
        <dbReference type="ARBA" id="ARBA00023098"/>
    </source>
</evidence>
<accession>B3R0J6</accession>
<dbReference type="eggNOG" id="COG0344">
    <property type="taxonomic scope" value="Bacteria"/>
</dbReference>
<dbReference type="EMBL" id="CU469464">
    <property type="protein sequence ID" value="CAP18360.1"/>
    <property type="molecule type" value="Genomic_DNA"/>
</dbReference>
<dbReference type="EC" id="2.3.1.275" evidence="10"/>
<evidence type="ECO:0000256" key="4">
    <source>
        <dbReference type="ARBA" id="ARBA00022692"/>
    </source>
</evidence>
<evidence type="ECO:0000256" key="8">
    <source>
        <dbReference type="ARBA" id="ARBA00023209"/>
    </source>
</evidence>
<keyword evidence="1 10" id="KW-1003">Cell membrane</keyword>
<keyword evidence="9 10" id="KW-1208">Phospholipid metabolism</keyword>
<dbReference type="AlphaFoldDB" id="B3R0J6"/>
<dbReference type="GO" id="GO:0043772">
    <property type="term" value="F:acyl-phosphate glycerol-3-phosphate acyltransferase activity"/>
    <property type="evidence" value="ECO:0007669"/>
    <property type="project" value="UniProtKB-UniRule"/>
</dbReference>
<evidence type="ECO:0000256" key="7">
    <source>
        <dbReference type="ARBA" id="ARBA00023136"/>
    </source>
</evidence>
<feature type="transmembrane region" description="Helical" evidence="10">
    <location>
        <begin position="95"/>
        <end position="113"/>
    </location>
</feature>
<evidence type="ECO:0000313" key="11">
    <source>
        <dbReference type="EMBL" id="CAP18360.1"/>
    </source>
</evidence>
<keyword evidence="4 10" id="KW-0812">Transmembrane</keyword>
<organism evidence="12">
    <name type="scientific">Phytoplasma mali (strain AT)</name>
    <dbReference type="NCBI Taxonomy" id="482235"/>
    <lineage>
        <taxon>Bacteria</taxon>
        <taxon>Bacillati</taxon>
        <taxon>Mycoplasmatota</taxon>
        <taxon>Mollicutes</taxon>
        <taxon>Acholeplasmatales</taxon>
        <taxon>Acholeplasmataceae</taxon>
        <taxon>Candidatus Phytoplasma</taxon>
        <taxon>16SrX (Apple proliferation group)</taxon>
    </lineage>
</organism>